<evidence type="ECO:0000256" key="5">
    <source>
        <dbReference type="ARBA" id="ARBA00048542"/>
    </source>
</evidence>
<keyword evidence="3 6" id="KW-0560">Oxidoreductase</keyword>
<comment type="catalytic activity">
    <reaction evidence="5">
        <text>N,N-dimethyl-1,4-phenylenediamine + anthranilate + 2 NAD(+) = 2-(4-dimethylaminophenyl)diazenylbenzoate + 2 NADH + 2 H(+)</text>
        <dbReference type="Rhea" id="RHEA:55872"/>
        <dbReference type="ChEBI" id="CHEBI:15378"/>
        <dbReference type="ChEBI" id="CHEBI:15783"/>
        <dbReference type="ChEBI" id="CHEBI:16567"/>
        <dbReference type="ChEBI" id="CHEBI:57540"/>
        <dbReference type="ChEBI" id="CHEBI:57945"/>
        <dbReference type="ChEBI" id="CHEBI:71579"/>
        <dbReference type="EC" id="1.7.1.17"/>
    </reaction>
    <physiologicalReaction direction="right-to-left" evidence="5">
        <dbReference type="Rhea" id="RHEA:55874"/>
    </physiologicalReaction>
</comment>
<reference evidence="8 9" key="1">
    <citation type="submission" date="2024-06" db="EMBL/GenBank/DDBJ databases">
        <authorList>
            <person name="Kaempfer P."/>
            <person name="Viver T."/>
        </authorList>
    </citation>
    <scope>NUCLEOTIDE SEQUENCE [LARGE SCALE GENOMIC DNA]</scope>
    <source>
        <strain evidence="8 9">ST-87</strain>
    </source>
</reference>
<dbReference type="PANTHER" id="PTHR43741:SF4">
    <property type="entry name" value="FMN-DEPENDENT NADH:QUINONE OXIDOREDUCTASE"/>
    <property type="match status" value="1"/>
</dbReference>
<gene>
    <name evidence="6" type="primary">azoR</name>
    <name evidence="8" type="ORF">ABS764_12855</name>
</gene>
<proteinExistence type="inferred from homology"/>
<keyword evidence="9" id="KW-1185">Reference proteome</keyword>
<comment type="caution">
    <text evidence="6">Lacks conserved residue(s) required for the propagation of feature annotation.</text>
</comment>
<dbReference type="EC" id="1.7.1.17" evidence="6"/>
<dbReference type="Gene3D" id="3.40.50.360">
    <property type="match status" value="1"/>
</dbReference>
<keyword evidence="2 6" id="KW-0288">FMN</keyword>
<evidence type="ECO:0000313" key="8">
    <source>
        <dbReference type="EMBL" id="MFL9831738.1"/>
    </source>
</evidence>
<dbReference type="EC" id="1.6.5.-" evidence="6"/>
<dbReference type="PANTHER" id="PTHR43741">
    <property type="entry name" value="FMN-DEPENDENT NADH-AZOREDUCTASE 1"/>
    <property type="match status" value="1"/>
</dbReference>
<evidence type="ECO:0000256" key="6">
    <source>
        <dbReference type="HAMAP-Rule" id="MF_01216"/>
    </source>
</evidence>
<comment type="subunit">
    <text evidence="6">Homodimer.</text>
</comment>
<feature type="domain" description="Flavodoxin-like fold" evidence="7">
    <location>
        <begin position="1"/>
        <end position="198"/>
    </location>
</feature>
<comment type="catalytic activity">
    <reaction evidence="6">
        <text>2 a quinone + NADH + H(+) = 2 a 1,4-benzosemiquinone + NAD(+)</text>
        <dbReference type="Rhea" id="RHEA:65952"/>
        <dbReference type="ChEBI" id="CHEBI:15378"/>
        <dbReference type="ChEBI" id="CHEBI:57540"/>
        <dbReference type="ChEBI" id="CHEBI:57945"/>
        <dbReference type="ChEBI" id="CHEBI:132124"/>
        <dbReference type="ChEBI" id="CHEBI:134225"/>
    </reaction>
</comment>
<dbReference type="InterPro" id="IPR023048">
    <property type="entry name" value="NADH:quinone_OxRdtase_FMN_depd"/>
</dbReference>
<dbReference type="RefSeq" id="WP_408082206.1">
    <property type="nucleotide sequence ID" value="NZ_JBELQA010000007.1"/>
</dbReference>
<feature type="binding site" evidence="6">
    <location>
        <begin position="15"/>
        <end position="17"/>
    </location>
    <ligand>
        <name>FMN</name>
        <dbReference type="ChEBI" id="CHEBI:58210"/>
    </ligand>
</feature>
<dbReference type="EMBL" id="JBELQA010000007">
    <property type="protein sequence ID" value="MFL9831738.1"/>
    <property type="molecule type" value="Genomic_DNA"/>
</dbReference>
<evidence type="ECO:0000256" key="3">
    <source>
        <dbReference type="ARBA" id="ARBA00023002"/>
    </source>
</evidence>
<keyword evidence="4 6" id="KW-0520">NAD</keyword>
<organism evidence="8 9">
    <name type="scientific">Flavobacterium plantiphilum</name>
    <dbReference type="NCBI Taxonomy" id="3163297"/>
    <lineage>
        <taxon>Bacteria</taxon>
        <taxon>Pseudomonadati</taxon>
        <taxon>Bacteroidota</taxon>
        <taxon>Flavobacteriia</taxon>
        <taxon>Flavobacteriales</taxon>
        <taxon>Flavobacteriaceae</taxon>
        <taxon>Flavobacterium</taxon>
    </lineage>
</organism>
<name>A0ABW8XX86_9FLAO</name>
<evidence type="ECO:0000259" key="7">
    <source>
        <dbReference type="Pfam" id="PF02525"/>
    </source>
</evidence>
<feature type="binding site" evidence="6">
    <location>
        <begin position="95"/>
        <end position="98"/>
    </location>
    <ligand>
        <name>FMN</name>
        <dbReference type="ChEBI" id="CHEBI:58210"/>
    </ligand>
</feature>
<comment type="cofactor">
    <cofactor evidence="6">
        <name>FMN</name>
        <dbReference type="ChEBI" id="CHEBI:58210"/>
    </cofactor>
    <text evidence="6">Binds 1 FMN per subunit.</text>
</comment>
<evidence type="ECO:0000256" key="4">
    <source>
        <dbReference type="ARBA" id="ARBA00023027"/>
    </source>
</evidence>
<dbReference type="Proteomes" id="UP001629260">
    <property type="component" value="Unassembled WGS sequence"/>
</dbReference>
<sequence>MKILRLETSFNGKSSKSYQLGNAILKNLLKKYPDSKIHTRNLAQNELPHFNEIHFTSFATPVENLSSELKNAAQYSNDAIDELMQTDIIVIDVPMYNFTIPSSLKAWIDHVARSGVTFRYTQNGVEGLVKNKKVYLAIASGGIYSEGPMKDYDFTEKYLRNILGFIGIQDVVAFRVEGVAIPGIKETAMPKAIQTVDESFAY</sequence>
<dbReference type="Pfam" id="PF02525">
    <property type="entry name" value="Flavodoxin_2"/>
    <property type="match status" value="1"/>
</dbReference>
<dbReference type="InterPro" id="IPR003680">
    <property type="entry name" value="Flavodoxin_fold"/>
</dbReference>
<protein>
    <recommendedName>
        <fullName evidence="6">FMN dependent NADH:quinone oxidoreductase</fullName>
        <ecNumber evidence="6">1.6.5.-</ecNumber>
    </recommendedName>
    <alternativeName>
        <fullName evidence="6">Azo-dye reductase</fullName>
    </alternativeName>
    <alternativeName>
        <fullName evidence="6">FMN-dependent NADH-azo compound oxidoreductase</fullName>
    </alternativeName>
    <alternativeName>
        <fullName evidence="6">FMN-dependent NADH-azoreductase</fullName>
        <ecNumber evidence="6">1.7.1.17</ecNumber>
    </alternativeName>
</protein>
<dbReference type="InterPro" id="IPR050104">
    <property type="entry name" value="FMN-dep_NADH:Q_OxRdtase_AzoR1"/>
</dbReference>
<dbReference type="InterPro" id="IPR029039">
    <property type="entry name" value="Flavoprotein-like_sf"/>
</dbReference>
<evidence type="ECO:0000256" key="2">
    <source>
        <dbReference type="ARBA" id="ARBA00022643"/>
    </source>
</evidence>
<dbReference type="SUPFAM" id="SSF52218">
    <property type="entry name" value="Flavoproteins"/>
    <property type="match status" value="1"/>
</dbReference>
<comment type="function">
    <text evidence="6">Quinone reductase that provides resistance to thiol-specific stress caused by electrophilic quinones.</text>
</comment>
<evidence type="ECO:0000256" key="1">
    <source>
        <dbReference type="ARBA" id="ARBA00022630"/>
    </source>
</evidence>
<comment type="similarity">
    <text evidence="6">Belongs to the azoreductase type 1 family.</text>
</comment>
<comment type="caution">
    <text evidence="8">The sequence shown here is derived from an EMBL/GenBank/DDBJ whole genome shotgun (WGS) entry which is preliminary data.</text>
</comment>
<dbReference type="HAMAP" id="MF_01216">
    <property type="entry name" value="Azoreductase_type1"/>
    <property type="match status" value="1"/>
</dbReference>
<keyword evidence="1 6" id="KW-0285">Flavoprotein</keyword>
<evidence type="ECO:0000313" key="9">
    <source>
        <dbReference type="Proteomes" id="UP001629260"/>
    </source>
</evidence>
<comment type="function">
    <text evidence="6">Also exhibits azoreductase activity. Catalyzes the reductive cleavage of the azo bond in aromatic azo compounds to the corresponding amines.</text>
</comment>
<feature type="binding site" evidence="6">
    <location>
        <position position="9"/>
    </location>
    <ligand>
        <name>FMN</name>
        <dbReference type="ChEBI" id="CHEBI:58210"/>
    </ligand>
</feature>
<accession>A0ABW8XX86</accession>